<dbReference type="InterPro" id="IPR020846">
    <property type="entry name" value="MFS_dom"/>
</dbReference>
<keyword evidence="5 10" id="KW-1133">Transmembrane helix</keyword>
<dbReference type="InterPro" id="IPR005828">
    <property type="entry name" value="MFS_sugar_transport-like"/>
</dbReference>
<dbReference type="NCBIfam" id="TIGR00879">
    <property type="entry name" value="SP"/>
    <property type="match status" value="1"/>
</dbReference>
<dbReference type="OrthoDB" id="6612291at2759"/>
<evidence type="ECO:0000259" key="11">
    <source>
        <dbReference type="PROSITE" id="PS50850"/>
    </source>
</evidence>
<feature type="transmembrane region" description="Helical" evidence="10">
    <location>
        <begin position="165"/>
        <end position="184"/>
    </location>
</feature>
<dbReference type="PROSITE" id="PS50850">
    <property type="entry name" value="MFS"/>
    <property type="match status" value="1"/>
</dbReference>
<feature type="compositionally biased region" description="Basic and acidic residues" evidence="9">
    <location>
        <begin position="9"/>
        <end position="27"/>
    </location>
</feature>
<feature type="transmembrane region" description="Helical" evidence="10">
    <location>
        <begin position="484"/>
        <end position="503"/>
    </location>
</feature>
<evidence type="ECO:0000256" key="6">
    <source>
        <dbReference type="ARBA" id="ARBA00023136"/>
    </source>
</evidence>
<dbReference type="InterPro" id="IPR003663">
    <property type="entry name" value="Sugar/inositol_transpt"/>
</dbReference>
<feature type="transmembrane region" description="Helical" evidence="10">
    <location>
        <begin position="412"/>
        <end position="438"/>
    </location>
</feature>
<dbReference type="InterPro" id="IPR050360">
    <property type="entry name" value="MFS_Sugar_Transporters"/>
</dbReference>
<dbReference type="PANTHER" id="PTHR48022">
    <property type="entry name" value="PLASTIDIC GLUCOSE TRANSPORTER 4"/>
    <property type="match status" value="1"/>
</dbReference>
<feature type="domain" description="Major facilitator superfamily (MFS) profile" evidence="11">
    <location>
        <begin position="65"/>
        <end position="507"/>
    </location>
</feature>
<feature type="transmembrane region" description="Helical" evidence="10">
    <location>
        <begin position="240"/>
        <end position="261"/>
    </location>
</feature>
<feature type="transmembrane region" description="Helical" evidence="10">
    <location>
        <begin position="385"/>
        <end position="406"/>
    </location>
</feature>
<feature type="transmembrane region" description="Helical" evidence="10">
    <location>
        <begin position="142"/>
        <end position="159"/>
    </location>
</feature>
<evidence type="ECO:0000256" key="5">
    <source>
        <dbReference type="ARBA" id="ARBA00022989"/>
    </source>
</evidence>
<dbReference type="GO" id="GO:0016020">
    <property type="term" value="C:membrane"/>
    <property type="evidence" value="ECO:0007669"/>
    <property type="project" value="UniProtKB-SubCell"/>
</dbReference>
<reference evidence="12 13" key="1">
    <citation type="journal article" date="2016" name="Mol. Biol. Evol.">
        <title>Comparative Genomics of Early-Diverging Mushroom-Forming Fungi Provides Insights into the Origins of Lignocellulose Decay Capabilities.</title>
        <authorList>
            <person name="Nagy L.G."/>
            <person name="Riley R."/>
            <person name="Tritt A."/>
            <person name="Adam C."/>
            <person name="Daum C."/>
            <person name="Floudas D."/>
            <person name="Sun H."/>
            <person name="Yadav J.S."/>
            <person name="Pangilinan J."/>
            <person name="Larsson K.H."/>
            <person name="Matsuura K."/>
            <person name="Barry K."/>
            <person name="Labutti K."/>
            <person name="Kuo R."/>
            <person name="Ohm R.A."/>
            <person name="Bhattacharya S.S."/>
            <person name="Shirouzu T."/>
            <person name="Yoshinaga Y."/>
            <person name="Martin F.M."/>
            <person name="Grigoriev I.V."/>
            <person name="Hibbett D.S."/>
        </authorList>
    </citation>
    <scope>NUCLEOTIDE SEQUENCE [LARGE SCALE GENOMIC DNA]</scope>
    <source>
        <strain evidence="12 13">TUFC12733</strain>
    </source>
</reference>
<comment type="similarity">
    <text evidence="2 8">Belongs to the major facilitator superfamily. Sugar transporter (TC 2.A.1.1) family.</text>
</comment>
<name>A0A167M2J2_CALVF</name>
<feature type="region of interest" description="Disordered" evidence="9">
    <location>
        <begin position="1"/>
        <end position="33"/>
    </location>
</feature>
<dbReference type="InterPro" id="IPR005829">
    <property type="entry name" value="Sugar_transporter_CS"/>
</dbReference>
<dbReference type="InterPro" id="IPR036259">
    <property type="entry name" value="MFS_trans_sf"/>
</dbReference>
<evidence type="ECO:0000256" key="4">
    <source>
        <dbReference type="ARBA" id="ARBA00022692"/>
    </source>
</evidence>
<dbReference type="PROSITE" id="PS00217">
    <property type="entry name" value="SUGAR_TRANSPORT_2"/>
    <property type="match status" value="1"/>
</dbReference>
<evidence type="ECO:0000256" key="7">
    <source>
        <dbReference type="ARBA" id="ARBA00049119"/>
    </source>
</evidence>
<gene>
    <name evidence="12" type="ORF">CALVIDRAFT_598570</name>
</gene>
<dbReference type="EMBL" id="KV417285">
    <property type="protein sequence ID" value="KZO96270.1"/>
    <property type="molecule type" value="Genomic_DNA"/>
</dbReference>
<feature type="transmembrane region" description="Helical" evidence="10">
    <location>
        <begin position="65"/>
        <end position="89"/>
    </location>
</feature>
<keyword evidence="3 8" id="KW-0813">Transport</keyword>
<feature type="transmembrane region" description="Helical" evidence="10">
    <location>
        <begin position="196"/>
        <end position="220"/>
    </location>
</feature>
<evidence type="ECO:0000256" key="3">
    <source>
        <dbReference type="ARBA" id="ARBA00022448"/>
    </source>
</evidence>
<protein>
    <submittedName>
        <fullName evidence="12">Maltose permease</fullName>
    </submittedName>
</protein>
<comment type="subcellular location">
    <subcellularLocation>
        <location evidence="1">Membrane</location>
        <topology evidence="1">Multi-pass membrane protein</topology>
    </subcellularLocation>
</comment>
<organism evidence="12 13">
    <name type="scientific">Calocera viscosa (strain TUFC12733)</name>
    <dbReference type="NCBI Taxonomy" id="1330018"/>
    <lineage>
        <taxon>Eukaryota</taxon>
        <taxon>Fungi</taxon>
        <taxon>Dikarya</taxon>
        <taxon>Basidiomycota</taxon>
        <taxon>Agaricomycotina</taxon>
        <taxon>Dacrymycetes</taxon>
        <taxon>Dacrymycetales</taxon>
        <taxon>Dacrymycetaceae</taxon>
        <taxon>Calocera</taxon>
    </lineage>
</organism>
<dbReference type="AlphaFoldDB" id="A0A167M2J2"/>
<evidence type="ECO:0000313" key="13">
    <source>
        <dbReference type="Proteomes" id="UP000076738"/>
    </source>
</evidence>
<evidence type="ECO:0000256" key="1">
    <source>
        <dbReference type="ARBA" id="ARBA00004141"/>
    </source>
</evidence>
<dbReference type="GO" id="GO:0005351">
    <property type="term" value="F:carbohydrate:proton symporter activity"/>
    <property type="evidence" value="ECO:0007669"/>
    <property type="project" value="TreeGrafter"/>
</dbReference>
<proteinExistence type="inferred from homology"/>
<sequence>MSIPNGKKPGAEVEHLEETNSVEKGERPGSYNDSHDVNILAKISADEKALTTIGAVRKYYVAFLWAMYASVGAAVAGYDITVSGAVVAIPSFRRDLGSLIDGQWVIAASWQSGFNAGSNIFQALGAFATGFIGEKIGRKGSLLVASIISAAAIFLQFFIRPHNFVMFFFGRAINGFAVGIYCTIASSYCAEVSPLALRGVTTGAVNFWVVIGQFLSNLIIQGTGNRDDSYAYRIPLAVQWVFPAFVLLLLPFVPESPWYLVRRERMVDAKKSSERLFRGTGLDIDMHVAYIKETIELEERIAGQGKWIDLFRGTDLRRTIIAGMVFVCQEMVGVQFVLGYSVYFFELAGFADANAFRLGVGTMALAILGNILGIAFTNHLGRRPIFFWGMVACTLDCLMIGILSLIPGNGALWAMGVFTMLYMLIYQGGIGPLAYCIYAEISTARLRSKTVAWGVVVNQLSALIIQVINPYLINPNEANLQGKVGWLFGGLGVIFTVWSFFGVPETGGRTIDELDILFEKKVPIRQFSTYVIHDSDRAVE</sequence>
<dbReference type="SUPFAM" id="SSF103473">
    <property type="entry name" value="MFS general substrate transporter"/>
    <property type="match status" value="1"/>
</dbReference>
<feature type="transmembrane region" description="Helical" evidence="10">
    <location>
        <begin position="320"/>
        <end position="343"/>
    </location>
</feature>
<dbReference type="Proteomes" id="UP000076738">
    <property type="component" value="Unassembled WGS sequence"/>
</dbReference>
<evidence type="ECO:0000256" key="9">
    <source>
        <dbReference type="SAM" id="MobiDB-lite"/>
    </source>
</evidence>
<dbReference type="PANTHER" id="PTHR48022:SF51">
    <property type="entry name" value="ALPHA-GLUCOSIDE TRANSPORTER, PUTATIVE (AFU_ORTHOLOGUE AFUA_6G11920)-RELATED"/>
    <property type="match status" value="1"/>
</dbReference>
<keyword evidence="13" id="KW-1185">Reference proteome</keyword>
<evidence type="ECO:0000313" key="12">
    <source>
        <dbReference type="EMBL" id="KZO96270.1"/>
    </source>
</evidence>
<dbReference type="FunFam" id="1.20.1250.20:FF:000078">
    <property type="entry name" value="MFS maltose transporter, putative"/>
    <property type="match status" value="1"/>
</dbReference>
<keyword evidence="6 10" id="KW-0472">Membrane</keyword>
<feature type="transmembrane region" description="Helical" evidence="10">
    <location>
        <begin position="355"/>
        <end position="376"/>
    </location>
</feature>
<keyword evidence="4 10" id="KW-0812">Transmembrane</keyword>
<dbReference type="PRINTS" id="PR00171">
    <property type="entry name" value="SUGRTRNSPORT"/>
</dbReference>
<evidence type="ECO:0000256" key="10">
    <source>
        <dbReference type="SAM" id="Phobius"/>
    </source>
</evidence>
<accession>A0A167M2J2</accession>
<dbReference type="Gene3D" id="1.20.1250.20">
    <property type="entry name" value="MFS general substrate transporter like domains"/>
    <property type="match status" value="1"/>
</dbReference>
<feature type="transmembrane region" description="Helical" evidence="10">
    <location>
        <begin position="450"/>
        <end position="472"/>
    </location>
</feature>
<evidence type="ECO:0000256" key="2">
    <source>
        <dbReference type="ARBA" id="ARBA00010992"/>
    </source>
</evidence>
<dbReference type="Pfam" id="PF00083">
    <property type="entry name" value="Sugar_tr"/>
    <property type="match status" value="1"/>
</dbReference>
<comment type="catalytic activity">
    <reaction evidence="7">
        <text>myo-inositol(out) + H(+)(out) = myo-inositol(in) + H(+)(in)</text>
        <dbReference type="Rhea" id="RHEA:60364"/>
        <dbReference type="ChEBI" id="CHEBI:15378"/>
        <dbReference type="ChEBI" id="CHEBI:17268"/>
    </reaction>
</comment>
<evidence type="ECO:0000256" key="8">
    <source>
        <dbReference type="RuleBase" id="RU003346"/>
    </source>
</evidence>